<comment type="similarity">
    <text evidence="1">Belongs to the glycosyltransferase 2 family.</text>
</comment>
<dbReference type="AlphaFoldDB" id="A0A1F7YJT1"/>
<dbReference type="EMBL" id="MGGL01000004">
    <property type="protein sequence ID" value="OGM27596.1"/>
    <property type="molecule type" value="Genomic_DNA"/>
</dbReference>
<dbReference type="Gene3D" id="3.90.550.10">
    <property type="entry name" value="Spore Coat Polysaccharide Biosynthesis Protein SpsA, Chain A"/>
    <property type="match status" value="1"/>
</dbReference>
<evidence type="ECO:0000256" key="1">
    <source>
        <dbReference type="ARBA" id="ARBA00006739"/>
    </source>
</evidence>
<evidence type="ECO:0000313" key="6">
    <source>
        <dbReference type="Proteomes" id="UP000179221"/>
    </source>
</evidence>
<evidence type="ECO:0000313" key="5">
    <source>
        <dbReference type="EMBL" id="OGM27596.1"/>
    </source>
</evidence>
<feature type="domain" description="Glycosyltransferase 2-like" evidence="4">
    <location>
        <begin position="6"/>
        <end position="200"/>
    </location>
</feature>
<gene>
    <name evidence="5" type="ORF">A2628_02295</name>
</gene>
<proteinExistence type="inferred from homology"/>
<protein>
    <recommendedName>
        <fullName evidence="4">Glycosyltransferase 2-like domain-containing protein</fullName>
    </recommendedName>
</protein>
<evidence type="ECO:0000259" key="4">
    <source>
        <dbReference type="Pfam" id="PF00535"/>
    </source>
</evidence>
<dbReference type="InterPro" id="IPR029044">
    <property type="entry name" value="Nucleotide-diphossugar_trans"/>
</dbReference>
<evidence type="ECO:0000256" key="2">
    <source>
        <dbReference type="ARBA" id="ARBA00022676"/>
    </source>
</evidence>
<keyword evidence="2" id="KW-0328">Glycosyltransferase</keyword>
<dbReference type="SUPFAM" id="SSF53448">
    <property type="entry name" value="Nucleotide-diphospho-sugar transferases"/>
    <property type="match status" value="1"/>
</dbReference>
<keyword evidence="3" id="KW-0808">Transferase</keyword>
<dbReference type="InterPro" id="IPR001173">
    <property type="entry name" value="Glyco_trans_2-like"/>
</dbReference>
<comment type="caution">
    <text evidence="5">The sequence shown here is derived from an EMBL/GenBank/DDBJ whole genome shotgun (WGS) entry which is preliminary data.</text>
</comment>
<dbReference type="CDD" id="cd04186">
    <property type="entry name" value="GT_2_like_c"/>
    <property type="match status" value="1"/>
</dbReference>
<dbReference type="PANTHER" id="PTHR43179">
    <property type="entry name" value="RHAMNOSYLTRANSFERASE WBBL"/>
    <property type="match status" value="1"/>
</dbReference>
<dbReference type="Pfam" id="PF00535">
    <property type="entry name" value="Glycos_transf_2"/>
    <property type="match status" value="1"/>
</dbReference>
<dbReference type="GO" id="GO:0016757">
    <property type="term" value="F:glycosyltransferase activity"/>
    <property type="evidence" value="ECO:0007669"/>
    <property type="project" value="UniProtKB-KW"/>
</dbReference>
<evidence type="ECO:0000256" key="3">
    <source>
        <dbReference type="ARBA" id="ARBA00022679"/>
    </source>
</evidence>
<accession>A0A1F7YJT1</accession>
<reference evidence="5 6" key="1">
    <citation type="journal article" date="2016" name="Nat. Commun.">
        <title>Thousands of microbial genomes shed light on interconnected biogeochemical processes in an aquifer system.</title>
        <authorList>
            <person name="Anantharaman K."/>
            <person name="Brown C.T."/>
            <person name="Hug L.A."/>
            <person name="Sharon I."/>
            <person name="Castelle C.J."/>
            <person name="Probst A.J."/>
            <person name="Thomas B.C."/>
            <person name="Singh A."/>
            <person name="Wilkins M.J."/>
            <person name="Karaoz U."/>
            <person name="Brodie E.L."/>
            <person name="Williams K.H."/>
            <person name="Hubbard S.S."/>
            <person name="Banfield J.F."/>
        </authorList>
    </citation>
    <scope>NUCLEOTIDE SEQUENCE [LARGE SCALE GENOMIC DNA]</scope>
</reference>
<sequence length="316" mass="36114">MLKIFVVVLNWNRADDTNACLDSIEKLVIPRSKIHLEIVVVDNASVTDSLIKIKKHLKKDLRSTLIVNKENLGFAGGNNVGITYSLNRGADYIMVLNNDTRLAPTSLAKLVDVAEKYSDFGAASPKIYFEKGYEFHKKRYKREDLGKVIWYSGGEIDWGNVYGKTRGVDEVDGGQYDTMEKTDYATGTCMFIRAKVLKDVGLFDEKYFMYYEDTDLSMRLIKSGYGVFYVPSSVIWHKVAQSSGIGGDLNDYFITRNRLLFGIKYAPLRSKIALIKESLRFTISGRKWQRTGVHDFYLRKLERGSWPLARKENEKS</sequence>
<name>A0A1F7YJT1_9BACT</name>
<dbReference type="Proteomes" id="UP000179221">
    <property type="component" value="Unassembled WGS sequence"/>
</dbReference>
<dbReference type="PANTHER" id="PTHR43179:SF12">
    <property type="entry name" value="GALACTOFURANOSYLTRANSFERASE GLFT2"/>
    <property type="match status" value="1"/>
</dbReference>
<organism evidence="5 6">
    <name type="scientific">Candidatus Woesebacteria bacterium RIFCSPHIGHO2_01_FULL_40_22</name>
    <dbReference type="NCBI Taxonomy" id="1802499"/>
    <lineage>
        <taxon>Bacteria</taxon>
        <taxon>Candidatus Woeseibacteriota</taxon>
    </lineage>
</organism>